<dbReference type="InterPro" id="IPR010982">
    <property type="entry name" value="Lambda_DNA-bd_dom_sf"/>
</dbReference>
<accession>A0A975KSU2</accession>
<dbReference type="Proteomes" id="UP000676079">
    <property type="component" value="Plasmid unnamed4"/>
</dbReference>
<keyword evidence="2" id="KW-0614">Plasmid</keyword>
<feature type="domain" description="HTH cro/C1-type" evidence="1">
    <location>
        <begin position="18"/>
        <end position="72"/>
    </location>
</feature>
<protein>
    <submittedName>
        <fullName evidence="2">Helix-turn-helix domain-containing protein</fullName>
    </submittedName>
</protein>
<evidence type="ECO:0000259" key="1">
    <source>
        <dbReference type="PROSITE" id="PS50943"/>
    </source>
</evidence>
<evidence type="ECO:0000313" key="2">
    <source>
        <dbReference type="EMBL" id="QUX26491.1"/>
    </source>
</evidence>
<organism evidence="2 3">
    <name type="scientific">Nocardiopsis changdeensis</name>
    <dbReference type="NCBI Taxonomy" id="2831969"/>
    <lineage>
        <taxon>Bacteria</taxon>
        <taxon>Bacillati</taxon>
        <taxon>Actinomycetota</taxon>
        <taxon>Actinomycetes</taxon>
        <taxon>Streptosporangiales</taxon>
        <taxon>Nocardiopsidaceae</taxon>
        <taxon>Nocardiopsis</taxon>
    </lineage>
</organism>
<keyword evidence="3" id="KW-1185">Reference proteome</keyword>
<dbReference type="Gene3D" id="1.10.260.40">
    <property type="entry name" value="lambda repressor-like DNA-binding domains"/>
    <property type="match status" value="1"/>
</dbReference>
<name>A0A975KSU2_9ACTN</name>
<dbReference type="Pfam" id="PF19054">
    <property type="entry name" value="DUF5753"/>
    <property type="match status" value="1"/>
</dbReference>
<dbReference type="Pfam" id="PF13560">
    <property type="entry name" value="HTH_31"/>
    <property type="match status" value="1"/>
</dbReference>
<dbReference type="RefSeq" id="WP_220566070.1">
    <property type="nucleotide sequence ID" value="NZ_CP074136.1"/>
</dbReference>
<proteinExistence type="predicted"/>
<geneLocation type="plasmid" evidence="2 3">
    <name>unnamed4</name>
</geneLocation>
<dbReference type="CDD" id="cd00093">
    <property type="entry name" value="HTH_XRE"/>
    <property type="match status" value="1"/>
</dbReference>
<dbReference type="InterPro" id="IPR043917">
    <property type="entry name" value="DUF5753"/>
</dbReference>
<sequence>MTVERGPVVHQHLLMRALVELRHARGLTQQQVARALDWSHAKLMRYEGGQQVLPQSMLDALLVEYGVAGTPLARELRALGAAARRPAWWAQFRRLLTPDQRAYIGLEAGADTIRHAAATVLPDLLQTRAYARCIAACHADPGTVDTRVEVVMRRQATLASRALGPRQRYLVSEAALRLHVGVTADPGIMVRQLHHLEEAAGAPEVEIRVIPYGHGEHLAMVQGPFALVGFGADLGLDDVLFARAADRSLLTDKPADTRRHTAVFEDEWERLALPAAASVRLIQDIRTSMLHAALA</sequence>
<gene>
    <name evidence="2" type="ORF">KGD84_32865</name>
</gene>
<reference evidence="3" key="1">
    <citation type="submission" date="2021-05" db="EMBL/GenBank/DDBJ databases">
        <title>Direct Submission.</title>
        <authorList>
            <person name="Li K."/>
            <person name="Gao J."/>
        </authorList>
    </citation>
    <scope>NUCLEOTIDE SEQUENCE [LARGE SCALE GENOMIC DNA]</scope>
    <source>
        <strain evidence="3">Mg02</strain>
        <plasmid evidence="3">unnamed4</plasmid>
    </source>
</reference>
<dbReference type="SMART" id="SM00530">
    <property type="entry name" value="HTH_XRE"/>
    <property type="match status" value="1"/>
</dbReference>
<dbReference type="PROSITE" id="PS50943">
    <property type="entry name" value="HTH_CROC1"/>
    <property type="match status" value="1"/>
</dbReference>
<dbReference type="EMBL" id="CP074136">
    <property type="protein sequence ID" value="QUX26491.1"/>
    <property type="molecule type" value="Genomic_DNA"/>
</dbReference>
<evidence type="ECO:0000313" key="3">
    <source>
        <dbReference type="Proteomes" id="UP000676079"/>
    </source>
</evidence>
<dbReference type="InterPro" id="IPR001387">
    <property type="entry name" value="Cro/C1-type_HTH"/>
</dbReference>
<dbReference type="SUPFAM" id="SSF47413">
    <property type="entry name" value="lambda repressor-like DNA-binding domains"/>
    <property type="match status" value="1"/>
</dbReference>